<evidence type="ECO:0000313" key="12">
    <source>
        <dbReference type="Proteomes" id="UP000629468"/>
    </source>
</evidence>
<comment type="cofactor">
    <cofactor evidence="1 9">
        <name>heme</name>
        <dbReference type="ChEBI" id="CHEBI:30413"/>
    </cofactor>
</comment>
<gene>
    <name evidence="11" type="ORF">Agabi119p4_11096</name>
</gene>
<protein>
    <recommendedName>
        <fullName evidence="13">Cytochrome P450</fullName>
    </recommendedName>
</protein>
<keyword evidence="5 9" id="KW-0479">Metal-binding</keyword>
<dbReference type="AlphaFoldDB" id="A0A8H7EWC7"/>
<dbReference type="PANTHER" id="PTHR46300">
    <property type="entry name" value="P450, PUTATIVE (EUROFUNG)-RELATED-RELATED"/>
    <property type="match status" value="1"/>
</dbReference>
<evidence type="ECO:0000256" key="3">
    <source>
        <dbReference type="ARBA" id="ARBA00010617"/>
    </source>
</evidence>
<keyword evidence="7 9" id="KW-0408">Iron</keyword>
<sequence>MEEILEAKVSRRVRAQNVSQKKMQRPRWSCPQLNRVFHSGVVRYTGSMGRYVESILAGYRISSLPLFVFFLQSPVRKDRKDVLARTTVAEAVKMETYQYSHARNTFKTATPTIRWILYRLSLLQFFVFLPLPPGPKGYPIIGNLFDLPTYKAWLTFDRMFKTYGDMVYLNVLGQDFLILGNPKVGNDLFEKRSKNYSDRIRSPMLLDIMEWGFNFAVLPYGSGWRDRRRTFQNIFHQNNSNSHLPAQLRSTRTFIRNLMDSPDEFSDWIHFSTSSSIMEIIYGMKIKPGDPYVDNAEKAIEGFNIAGVPGTFFVDTFPVMKYIPSWFPGAGWKKQGLNWRNINREVRLKAFNLVKDGINDGTATRSACRTLIGNLPDSTAPDRIVKEDIAIDTCAVSFIGAAETSLSATLVFFLAMLLNPEVQKKGQAELDKVLNGRLPEANDSPNLPYINAMVKETLRWELVIPLAVPHVATDADEYNGYYIPKGTIVMGNSWSFMHDPEVYKNPDKYIPDRFLKDGKLDDSVRDPSTAAFGYGRRICPGRHFALNALFLMIAHTLTVFDIKPALDENGNEIKFDYDVTGGLLSQPEPFRCRIVPRSEAAIDLIRNSDLME</sequence>
<keyword evidence="4 9" id="KW-0349">Heme</keyword>
<dbReference type="Gene3D" id="1.10.630.10">
    <property type="entry name" value="Cytochrome P450"/>
    <property type="match status" value="1"/>
</dbReference>
<evidence type="ECO:0000256" key="4">
    <source>
        <dbReference type="ARBA" id="ARBA00022617"/>
    </source>
</evidence>
<dbReference type="InterPro" id="IPR002401">
    <property type="entry name" value="Cyt_P450_E_grp-I"/>
</dbReference>
<accession>A0A8H7EWC7</accession>
<evidence type="ECO:0008006" key="13">
    <source>
        <dbReference type="Google" id="ProtNLM"/>
    </source>
</evidence>
<proteinExistence type="inferred from homology"/>
<dbReference type="PRINTS" id="PR00463">
    <property type="entry name" value="EP450I"/>
</dbReference>
<keyword evidence="8 10" id="KW-0503">Monooxygenase</keyword>
<dbReference type="PROSITE" id="PS00086">
    <property type="entry name" value="CYTOCHROME_P450"/>
    <property type="match status" value="1"/>
</dbReference>
<name>A0A8H7EWC7_AGABI</name>
<dbReference type="PRINTS" id="PR00385">
    <property type="entry name" value="P450"/>
</dbReference>
<evidence type="ECO:0000256" key="1">
    <source>
        <dbReference type="ARBA" id="ARBA00001971"/>
    </source>
</evidence>
<evidence type="ECO:0000256" key="9">
    <source>
        <dbReference type="PIRSR" id="PIRSR602401-1"/>
    </source>
</evidence>
<dbReference type="Pfam" id="PF00067">
    <property type="entry name" value="p450"/>
    <property type="match status" value="1"/>
</dbReference>
<dbReference type="CDD" id="cd11065">
    <property type="entry name" value="CYP64-like"/>
    <property type="match status" value="1"/>
</dbReference>
<dbReference type="InterPro" id="IPR001128">
    <property type="entry name" value="Cyt_P450"/>
</dbReference>
<evidence type="ECO:0000256" key="7">
    <source>
        <dbReference type="ARBA" id="ARBA00023004"/>
    </source>
</evidence>
<reference evidence="11 12" key="1">
    <citation type="journal article" name="Sci. Rep.">
        <title>Telomere-to-telomere assembled and centromere annotated genomes of the two main subspecies of the button mushroom Agaricus bisporus reveal especially polymorphic chromosome ends.</title>
        <authorList>
            <person name="Sonnenberg A.S.M."/>
            <person name="Sedaghat-Telgerd N."/>
            <person name="Lavrijssen B."/>
            <person name="Ohm R.A."/>
            <person name="Hendrickx P.M."/>
            <person name="Scholtmeijer K."/>
            <person name="Baars J.J.P."/>
            <person name="van Peer A."/>
        </authorList>
    </citation>
    <scope>NUCLEOTIDE SEQUENCE [LARGE SCALE GENOMIC DNA]</scope>
    <source>
        <strain evidence="11 12">H119_p4</strain>
    </source>
</reference>
<dbReference type="InterPro" id="IPR050364">
    <property type="entry name" value="Cytochrome_P450_fung"/>
</dbReference>
<evidence type="ECO:0000256" key="6">
    <source>
        <dbReference type="ARBA" id="ARBA00023002"/>
    </source>
</evidence>
<keyword evidence="6 10" id="KW-0560">Oxidoreductase</keyword>
<dbReference type="Proteomes" id="UP000629468">
    <property type="component" value="Unassembled WGS sequence"/>
</dbReference>
<dbReference type="GO" id="GO:0004497">
    <property type="term" value="F:monooxygenase activity"/>
    <property type="evidence" value="ECO:0007669"/>
    <property type="project" value="UniProtKB-KW"/>
</dbReference>
<comment type="caution">
    <text evidence="11">The sequence shown here is derived from an EMBL/GenBank/DDBJ whole genome shotgun (WGS) entry which is preliminary data.</text>
</comment>
<comment type="pathway">
    <text evidence="2">Secondary metabolite biosynthesis.</text>
</comment>
<evidence type="ECO:0000256" key="2">
    <source>
        <dbReference type="ARBA" id="ARBA00005179"/>
    </source>
</evidence>
<dbReference type="InterPro" id="IPR017972">
    <property type="entry name" value="Cyt_P450_CS"/>
</dbReference>
<evidence type="ECO:0000256" key="8">
    <source>
        <dbReference type="ARBA" id="ARBA00023033"/>
    </source>
</evidence>
<dbReference type="GO" id="GO:0020037">
    <property type="term" value="F:heme binding"/>
    <property type="evidence" value="ECO:0007669"/>
    <property type="project" value="InterPro"/>
</dbReference>
<evidence type="ECO:0000313" key="11">
    <source>
        <dbReference type="EMBL" id="KAF7760420.1"/>
    </source>
</evidence>
<dbReference type="PANTHER" id="PTHR46300:SF7">
    <property type="entry name" value="P450, PUTATIVE (EUROFUNG)-RELATED"/>
    <property type="match status" value="1"/>
</dbReference>
<dbReference type="SUPFAM" id="SSF48264">
    <property type="entry name" value="Cytochrome P450"/>
    <property type="match status" value="1"/>
</dbReference>
<dbReference type="GO" id="GO:0016705">
    <property type="term" value="F:oxidoreductase activity, acting on paired donors, with incorporation or reduction of molecular oxygen"/>
    <property type="evidence" value="ECO:0007669"/>
    <property type="project" value="InterPro"/>
</dbReference>
<dbReference type="GO" id="GO:0005506">
    <property type="term" value="F:iron ion binding"/>
    <property type="evidence" value="ECO:0007669"/>
    <property type="project" value="InterPro"/>
</dbReference>
<evidence type="ECO:0000256" key="10">
    <source>
        <dbReference type="RuleBase" id="RU000461"/>
    </source>
</evidence>
<comment type="similarity">
    <text evidence="3 10">Belongs to the cytochrome P450 family.</text>
</comment>
<evidence type="ECO:0000256" key="5">
    <source>
        <dbReference type="ARBA" id="ARBA00022723"/>
    </source>
</evidence>
<dbReference type="EMBL" id="JABXXO010000015">
    <property type="protein sequence ID" value="KAF7760420.1"/>
    <property type="molecule type" value="Genomic_DNA"/>
</dbReference>
<dbReference type="InterPro" id="IPR036396">
    <property type="entry name" value="Cyt_P450_sf"/>
</dbReference>
<feature type="binding site" description="axial binding residue" evidence="9">
    <location>
        <position position="539"/>
    </location>
    <ligand>
        <name>heme</name>
        <dbReference type="ChEBI" id="CHEBI:30413"/>
    </ligand>
    <ligandPart>
        <name>Fe</name>
        <dbReference type="ChEBI" id="CHEBI:18248"/>
    </ligandPart>
</feature>
<organism evidence="11 12">
    <name type="scientific">Agaricus bisporus var. burnettii</name>
    <dbReference type="NCBI Taxonomy" id="192524"/>
    <lineage>
        <taxon>Eukaryota</taxon>
        <taxon>Fungi</taxon>
        <taxon>Dikarya</taxon>
        <taxon>Basidiomycota</taxon>
        <taxon>Agaricomycotina</taxon>
        <taxon>Agaricomycetes</taxon>
        <taxon>Agaricomycetidae</taxon>
        <taxon>Agaricales</taxon>
        <taxon>Agaricineae</taxon>
        <taxon>Agaricaceae</taxon>
        <taxon>Agaricus</taxon>
    </lineage>
</organism>